<dbReference type="InterPro" id="IPR041627">
    <property type="entry name" value="AAA_lid_6"/>
</dbReference>
<evidence type="ECO:0000313" key="7">
    <source>
        <dbReference type="Proteomes" id="UP000587527"/>
    </source>
</evidence>
<gene>
    <name evidence="6" type="ORF">F4553_007635</name>
</gene>
<evidence type="ECO:0000256" key="4">
    <source>
        <dbReference type="SAM" id="MobiDB-lite"/>
    </source>
</evidence>
<dbReference type="SMART" id="SM00710">
    <property type="entry name" value="PbH1"/>
    <property type="match status" value="14"/>
</dbReference>
<dbReference type="InterPro" id="IPR003959">
    <property type="entry name" value="ATPase_AAA_core"/>
</dbReference>
<dbReference type="RefSeq" id="WP_184846133.1">
    <property type="nucleotide sequence ID" value="NZ_JACHMN010000003.1"/>
</dbReference>
<comment type="similarity">
    <text evidence="1">Belongs to the CbxX/CfxQ family.</text>
</comment>
<evidence type="ECO:0000256" key="1">
    <source>
        <dbReference type="ARBA" id="ARBA00010378"/>
    </source>
</evidence>
<keyword evidence="7" id="KW-1185">Reference proteome</keyword>
<dbReference type="InterPro" id="IPR003593">
    <property type="entry name" value="AAA+_ATPase"/>
</dbReference>
<dbReference type="InterPro" id="IPR039448">
    <property type="entry name" value="Beta_helix"/>
</dbReference>
<dbReference type="Pfam" id="PF00004">
    <property type="entry name" value="AAA"/>
    <property type="match status" value="2"/>
</dbReference>
<dbReference type="SMART" id="SM00382">
    <property type="entry name" value="AAA"/>
    <property type="match status" value="2"/>
</dbReference>
<reference evidence="6 7" key="1">
    <citation type="submission" date="2020-08" db="EMBL/GenBank/DDBJ databases">
        <title>Sequencing the genomes of 1000 actinobacteria strains.</title>
        <authorList>
            <person name="Klenk H.-P."/>
        </authorList>
    </citation>
    <scope>NUCLEOTIDE SEQUENCE [LARGE SCALE GENOMIC DNA]</scope>
    <source>
        <strain evidence="6 7">DSM 45362</strain>
    </source>
</reference>
<dbReference type="AlphaFoldDB" id="A0A841C5X2"/>
<keyword evidence="2" id="KW-0547">Nucleotide-binding</keyword>
<protein>
    <submittedName>
        <fullName evidence="6">SpoVK/Ycf46/Vps4 family AAA+-type ATPase</fullName>
    </submittedName>
</protein>
<evidence type="ECO:0000313" key="6">
    <source>
        <dbReference type="EMBL" id="MBB5874201.1"/>
    </source>
</evidence>
<feature type="domain" description="AAA+ ATPase" evidence="5">
    <location>
        <begin position="887"/>
        <end position="1027"/>
    </location>
</feature>
<dbReference type="EMBL" id="JACHMN010000003">
    <property type="protein sequence ID" value="MBB5874201.1"/>
    <property type="molecule type" value="Genomic_DNA"/>
</dbReference>
<dbReference type="InterPro" id="IPR000641">
    <property type="entry name" value="CbxX/CfxQ"/>
</dbReference>
<dbReference type="GO" id="GO:0005524">
    <property type="term" value="F:ATP binding"/>
    <property type="evidence" value="ECO:0007669"/>
    <property type="project" value="UniProtKB-KW"/>
</dbReference>
<accession>A0A841C5X2</accession>
<dbReference type="InterPro" id="IPR006626">
    <property type="entry name" value="PbH1"/>
</dbReference>
<name>A0A841C5X2_9ACTN</name>
<dbReference type="CDD" id="cd00009">
    <property type="entry name" value="AAA"/>
    <property type="match status" value="1"/>
</dbReference>
<evidence type="ECO:0000259" key="5">
    <source>
        <dbReference type="SMART" id="SM00382"/>
    </source>
</evidence>
<dbReference type="Pfam" id="PF17866">
    <property type="entry name" value="AAA_lid_6"/>
    <property type="match status" value="2"/>
</dbReference>
<dbReference type="FunFam" id="3.40.50.300:FF:000216">
    <property type="entry name" value="Type VII secretion ATPase EccA"/>
    <property type="match status" value="2"/>
</dbReference>
<dbReference type="PANTHER" id="PTHR43392">
    <property type="entry name" value="AAA-TYPE ATPASE FAMILY PROTEIN / ANKYRIN REPEAT FAMILY PROTEIN"/>
    <property type="match status" value="1"/>
</dbReference>
<proteinExistence type="inferred from homology"/>
<dbReference type="InterPro" id="IPR050773">
    <property type="entry name" value="CbxX/CfxQ_RuBisCO_ESX"/>
</dbReference>
<evidence type="ECO:0000256" key="2">
    <source>
        <dbReference type="ARBA" id="ARBA00022741"/>
    </source>
</evidence>
<evidence type="ECO:0000256" key="3">
    <source>
        <dbReference type="ARBA" id="ARBA00022840"/>
    </source>
</evidence>
<sequence>MNSRRVLTVSPTEPGCHRRISDALAVAESGTIINVLPGEYAETLRLAVPVTITARDGRGSVLIVPVEGHGVLMQTETATLAGLVIRHRDDKLATVDIGSGRLRLDNCALTAEAPTAVFVRNGASVVLADCAITNSVGAGVIAVEEASGSVERCSIGPVGTSGVVLRGGADLAVRDCVITGAQGNGVCSTDGAKGVVQRCEISRTGGPAVVLEKLATTRLSGVRIHDTSDVGVYLAGGRTTIDGCEITETAGDGILVAEGADPVVSAARVSRTRGHAIRFIGRSRGTFDQCEVRDTPVTGIWVGGGSDPTFTGLRLRDCADASLLVSDGATGTFDDVEIHHSRQHGVRVASGANPLLRKLTITGCHGHGIVVAENGRGRVHGATITDTRFASVRSLDGGSPELVEVSLGGSGDVGVLVGGQGRCALRDCEIFEARAGGAAIEDGGELTLVGSTVRDCGGDGVRFAQGARGELRSCEIRGNEADGVCVDSDQPIVIRDCVVTGNGGAGLSQAVPGPRLSVENLRSEENESDDEYGPGARATSRGTGATGHAKPKRVTGELESTEALLAQLQLLVGLASAKREVSTLVNLQQLARKRAAVGLPSPPMSRHLIFAGPPGTGKTSVARLYARILASLGTLPVGHVVEVARQDLVAQYVGATAIKTTEKFTEALGGVLFIDEAYTLSADSGGSGADFGREAIDTLVKLMEDHRDEVIVIAAGYSHEMRQFLQSNPGLASRFTRTVEFDSYTPEELVTIVEGFCKTHQYTLEYGTRAAIERYFARMQRDETFGNARSARKVFEEMVDRQAQRLSQDSATSPGELSKLLPEDLGSVAGPGIGTTAGTTSADLPALIEQLNSMVGLASVKREVTDLINLIGTAERRRRAGLPVPNLSRHLIFSGAPGTGKTTVARLFGQVLAALGVLANGQLIEVSRGDLVAEYIGQTARRTKDAFDRARGGVLFIDEAYALTRGGGGGGDFGTEAVDTLVKLMEDHRDEVVVIAAGYVTEMRHFLAANPGLASRFSRPLEFENYTPDELVVIFNQHAETAGYVCTPATLAALTRHFGAIERGADFGNGRYARQVLDRMVTRQAGRTMALPNPSTQDLAELLPEDLQP</sequence>
<dbReference type="SUPFAM" id="SSF51126">
    <property type="entry name" value="Pectin lyase-like"/>
    <property type="match status" value="2"/>
</dbReference>
<dbReference type="Proteomes" id="UP000587527">
    <property type="component" value="Unassembled WGS sequence"/>
</dbReference>
<organism evidence="6 7">
    <name type="scientific">Allocatelliglobosispora scoriae</name>
    <dbReference type="NCBI Taxonomy" id="643052"/>
    <lineage>
        <taxon>Bacteria</taxon>
        <taxon>Bacillati</taxon>
        <taxon>Actinomycetota</taxon>
        <taxon>Actinomycetes</taxon>
        <taxon>Micromonosporales</taxon>
        <taxon>Micromonosporaceae</taxon>
        <taxon>Allocatelliglobosispora</taxon>
    </lineage>
</organism>
<dbReference type="PANTHER" id="PTHR43392:SF2">
    <property type="entry name" value="AAA-TYPE ATPASE FAMILY PROTEIN _ ANKYRIN REPEAT FAMILY PROTEIN"/>
    <property type="match status" value="1"/>
</dbReference>
<dbReference type="Gene3D" id="2.160.20.10">
    <property type="entry name" value="Single-stranded right-handed beta-helix, Pectin lyase-like"/>
    <property type="match status" value="3"/>
</dbReference>
<dbReference type="InterPro" id="IPR011050">
    <property type="entry name" value="Pectin_lyase_fold/virulence"/>
</dbReference>
<dbReference type="InterPro" id="IPR027417">
    <property type="entry name" value="P-loop_NTPase"/>
</dbReference>
<dbReference type="SUPFAM" id="SSF52540">
    <property type="entry name" value="P-loop containing nucleoside triphosphate hydrolases"/>
    <property type="match status" value="2"/>
</dbReference>
<dbReference type="GO" id="GO:0016887">
    <property type="term" value="F:ATP hydrolysis activity"/>
    <property type="evidence" value="ECO:0007669"/>
    <property type="project" value="InterPro"/>
</dbReference>
<dbReference type="Gene3D" id="3.40.50.300">
    <property type="entry name" value="P-loop containing nucleotide triphosphate hydrolases"/>
    <property type="match status" value="2"/>
</dbReference>
<dbReference type="InterPro" id="IPR012334">
    <property type="entry name" value="Pectin_lyas_fold"/>
</dbReference>
<dbReference type="PRINTS" id="PR00819">
    <property type="entry name" value="CBXCFQXSUPER"/>
</dbReference>
<feature type="region of interest" description="Disordered" evidence="4">
    <location>
        <begin position="521"/>
        <end position="555"/>
    </location>
</feature>
<feature type="domain" description="AAA+ ATPase" evidence="5">
    <location>
        <begin position="604"/>
        <end position="745"/>
    </location>
</feature>
<dbReference type="Gene3D" id="1.10.8.60">
    <property type="match status" value="2"/>
</dbReference>
<comment type="caution">
    <text evidence="6">The sequence shown here is derived from an EMBL/GenBank/DDBJ whole genome shotgun (WGS) entry which is preliminary data.</text>
</comment>
<dbReference type="Pfam" id="PF13229">
    <property type="entry name" value="Beta_helix"/>
    <property type="match status" value="2"/>
</dbReference>
<keyword evidence="3" id="KW-0067">ATP-binding</keyword>